<reference evidence="2" key="1">
    <citation type="submission" date="2023-08" db="EMBL/GenBank/DDBJ databases">
        <title>Chromosome-level Genome Assembly of mud carp (Cirrhinus molitorella).</title>
        <authorList>
            <person name="Liu H."/>
        </authorList>
    </citation>
    <scope>NUCLEOTIDE SEQUENCE</scope>
    <source>
        <strain evidence="2">Prfri</strain>
        <tissue evidence="2">Muscle</tissue>
    </source>
</reference>
<feature type="region of interest" description="Disordered" evidence="1">
    <location>
        <begin position="1"/>
        <end position="65"/>
    </location>
</feature>
<evidence type="ECO:0000256" key="1">
    <source>
        <dbReference type="SAM" id="MobiDB-lite"/>
    </source>
</evidence>
<proteinExistence type="predicted"/>
<accession>A0AA88TQ09</accession>
<name>A0AA88TQ09_9TELE</name>
<evidence type="ECO:0000313" key="3">
    <source>
        <dbReference type="Proteomes" id="UP001187343"/>
    </source>
</evidence>
<gene>
    <name evidence="2" type="ORF">Q8A67_019759</name>
</gene>
<feature type="compositionally biased region" description="Basic and acidic residues" evidence="1">
    <location>
        <begin position="7"/>
        <end position="18"/>
    </location>
</feature>
<sequence length="154" mass="16983">MIGSPSDVKDTRVEERLHLNASNKSSTDRRRSLNYCPYRYHNHGTNQHRSESSNKVPEQKKSSTLVSVAKMNEPNGARQNPAAYDITEDELGLEAVEGGIAYRPWRSHTLTHGSNLPSQINVKTALFGAIKLPVGRLRSAAESPSGVLQSSQED</sequence>
<keyword evidence="3" id="KW-1185">Reference proteome</keyword>
<evidence type="ECO:0000313" key="2">
    <source>
        <dbReference type="EMBL" id="KAK2878968.1"/>
    </source>
</evidence>
<organism evidence="2 3">
    <name type="scientific">Cirrhinus molitorella</name>
    <name type="common">mud carp</name>
    <dbReference type="NCBI Taxonomy" id="172907"/>
    <lineage>
        <taxon>Eukaryota</taxon>
        <taxon>Metazoa</taxon>
        <taxon>Chordata</taxon>
        <taxon>Craniata</taxon>
        <taxon>Vertebrata</taxon>
        <taxon>Euteleostomi</taxon>
        <taxon>Actinopterygii</taxon>
        <taxon>Neopterygii</taxon>
        <taxon>Teleostei</taxon>
        <taxon>Ostariophysi</taxon>
        <taxon>Cypriniformes</taxon>
        <taxon>Cyprinidae</taxon>
        <taxon>Labeoninae</taxon>
        <taxon>Labeonini</taxon>
        <taxon>Cirrhinus</taxon>
    </lineage>
</organism>
<feature type="compositionally biased region" description="Basic and acidic residues" evidence="1">
    <location>
        <begin position="48"/>
        <end position="61"/>
    </location>
</feature>
<dbReference type="Proteomes" id="UP001187343">
    <property type="component" value="Unassembled WGS sequence"/>
</dbReference>
<protein>
    <submittedName>
        <fullName evidence="2">Uncharacterized protein</fullName>
    </submittedName>
</protein>
<dbReference type="AlphaFoldDB" id="A0AA88TQ09"/>
<dbReference type="EMBL" id="JAUYZG010000019">
    <property type="protein sequence ID" value="KAK2878968.1"/>
    <property type="molecule type" value="Genomic_DNA"/>
</dbReference>
<comment type="caution">
    <text evidence="2">The sequence shown here is derived from an EMBL/GenBank/DDBJ whole genome shotgun (WGS) entry which is preliminary data.</text>
</comment>